<reference evidence="3" key="1">
    <citation type="submission" date="2023-03" db="EMBL/GenBank/DDBJ databases">
        <title>Massive genome expansion in bonnet fungi (Mycena s.s.) driven by repeated elements and novel gene families across ecological guilds.</title>
        <authorList>
            <consortium name="Lawrence Berkeley National Laboratory"/>
            <person name="Harder C.B."/>
            <person name="Miyauchi S."/>
            <person name="Viragh M."/>
            <person name="Kuo A."/>
            <person name="Thoen E."/>
            <person name="Andreopoulos B."/>
            <person name="Lu D."/>
            <person name="Skrede I."/>
            <person name="Drula E."/>
            <person name="Henrissat B."/>
            <person name="Morin E."/>
            <person name="Kohler A."/>
            <person name="Barry K."/>
            <person name="LaButti K."/>
            <person name="Morin E."/>
            <person name="Salamov A."/>
            <person name="Lipzen A."/>
            <person name="Mereny Z."/>
            <person name="Hegedus B."/>
            <person name="Baldrian P."/>
            <person name="Stursova M."/>
            <person name="Weitz H."/>
            <person name="Taylor A."/>
            <person name="Grigoriev I.V."/>
            <person name="Nagy L.G."/>
            <person name="Martin F."/>
            <person name="Kauserud H."/>
        </authorList>
    </citation>
    <scope>NUCLEOTIDE SEQUENCE</scope>
    <source>
        <strain evidence="3">CBHHK067</strain>
    </source>
</reference>
<dbReference type="Proteomes" id="UP001221757">
    <property type="component" value="Unassembled WGS sequence"/>
</dbReference>
<dbReference type="InterPro" id="IPR001680">
    <property type="entry name" value="WD40_rpt"/>
</dbReference>
<accession>A0AAD7FJP5</accession>
<sequence length="1711" mass="192376">MATTPIPVFKKAYSLKGHVENINSLQFSSNGEYLASGGDDAYLLVFNTGTWKEKKKYRTVSPIRAIAWHPDHRDVISFGLKNGVINTVQLKNDLLFEHTVHGPVHCMAFDMKGKSLAIGFDNEVLVARQSTISSWSSETHLPRPLDVQGAHDITQAVHFHTKDKLLLVTYLHGGVCGNSALSSSSRLFVATVMFAGVQWYDVINKKLVTTTAQPNETELNVMLPVVFIGSNMIAVGSTMGNVAIFKSGKPNAVQILPHPGKIIYAAAYYHNEHRGLHILVTGISEQYEDCLLTVWVAQDQRKSVFSSIPWRTVISALATLSAGLLIARNTHVIQDSVNEHWSLASNFASRWGSFIRDSEGIPAAQDNTVTQIYTHTVVKTIQITETALPRRHRFSLPSVNPKDDSRPTSAKPPKHKERAPDPALDPHTRVKMERIILPPESASRPGVGRGVPAKPSISTRTSGSRFAVFKEEVAGLLSEKLPGRDFTPLVDLICSCGDGKPSFAESIVAYGLKEEPLGNQVRAALVDAIIARVYDYDLNREPSKARSAASTTTSIKKERPSVTSVEAGFKNLSITSTTGSFKSASSQGQFRYHTSTSDHDITGPPNTLQTPTPGDFFFHINTAKPGRQTWMYNKDEEWEDISELWDNQNLLIHPTIPDRVLTIHADNTPNWILKSSMASAARKGSRGTWQNHRKDDRIAEIQDQLRRGQNRRQDTQYPAHLQPSSRPARTSQAFPPFQRPHAPPRQYANPPHLDAPQSEPHAITPVSAASNSSLLTPHTDAALHLMESEIQARSFLFTASLATPLVFVNKPVEHGLYEHVLEHVPNSGKYRLNAGSRVNTLFLEHENRLWELLGLAHILPPCKRKTELEDRIWREIDRCSLDKELHWNQQRMTLDIGQIVVNNVAMVVTAMMTELFYVPRRGGSVLLAGLRDALNTVPGQKKNIANLPKDPRTVYRQLHLDPVTETYLCCPKCWALQPYNAETDNPVTKENPDPLIPLCQERLTEGDAACEEELWKKEIVRGSPRFTPHLTYVQQLLKNWLGRILSRPGIEDILETYPKTASQREEGEAMSDIWSSPTIKNLTGPDGKPFLEGAEEEGRFLWSFATDGFNPFHNKEAKQVVTSTGFWAILLNFPTHLRYLFENMCFLGAAPGPNSPAVGRYNPFLDLIVQQFMEFWDPDEQKEWWYPFPQTCLQPVQLGGLHLQPLDSSALDVASRCPTLSNLITQNGLIDIMRNIWSMHMHAVRYVLVEPMHVLDLRIIDRHVRDLFQIDLEKNGGDGSEPRVARPPRPTPERITMMDKNNITDDELLTIPPSEPVKESVQTLSLAAVAAIASFPPLAGILVVGTRLVLYNRLIESISAEKQTLPDDPDPVNRGAVLGRDVMAQIWADMRKTILPSWVGAAPKNWGTTKRGKLSADHWRTVFTIHLPITLIWLWRDEIGRKRDLLSNMEYRGNIADIYDHHIQEYMEGVADLFKEDDIMPSQHSAFHIGQTLHEFGPQHARGAQSYERYIHLLQRQNTNMKFGEMEATFMNSTARAANLKALLADNPQIRSQVSEAVKVYESVSNRDSRGARLAMMLDPNDNHFDLESRSKWSSLSPQERQLLHTYLSEKYEDFVLENWRATASIMDQISIGGVRYARRNVLKWDQDSHIIFTIPGQTNTMLGSSVTSFSIGTPLPMVNYEYWWLDAYKNDNGETQDEEDEDEADNMDAD</sequence>
<dbReference type="Pfam" id="PF00400">
    <property type="entry name" value="WD40"/>
    <property type="match status" value="1"/>
</dbReference>
<name>A0AAD7FJP5_MYCRO</name>
<feature type="compositionally biased region" description="Basic and acidic residues" evidence="2">
    <location>
        <begin position="418"/>
        <end position="428"/>
    </location>
</feature>
<evidence type="ECO:0000313" key="4">
    <source>
        <dbReference type="Proteomes" id="UP001221757"/>
    </source>
</evidence>
<dbReference type="InterPro" id="IPR015943">
    <property type="entry name" value="WD40/YVTN_repeat-like_dom_sf"/>
</dbReference>
<evidence type="ECO:0000256" key="1">
    <source>
        <dbReference type="PROSITE-ProRule" id="PRU00221"/>
    </source>
</evidence>
<feature type="region of interest" description="Disordered" evidence="2">
    <location>
        <begin position="706"/>
        <end position="760"/>
    </location>
</feature>
<feature type="region of interest" description="Disordered" evidence="2">
    <location>
        <begin position="392"/>
        <end position="428"/>
    </location>
</feature>
<evidence type="ECO:0000256" key="2">
    <source>
        <dbReference type="SAM" id="MobiDB-lite"/>
    </source>
</evidence>
<comment type="caution">
    <text evidence="3">The sequence shown here is derived from an EMBL/GenBank/DDBJ whole genome shotgun (WGS) entry which is preliminary data.</text>
</comment>
<dbReference type="SUPFAM" id="SSF50978">
    <property type="entry name" value="WD40 repeat-like"/>
    <property type="match status" value="1"/>
</dbReference>
<dbReference type="InterPro" id="IPR036322">
    <property type="entry name" value="WD40_repeat_dom_sf"/>
</dbReference>
<evidence type="ECO:0000313" key="3">
    <source>
        <dbReference type="EMBL" id="KAJ7627903.1"/>
    </source>
</evidence>
<proteinExistence type="predicted"/>
<dbReference type="EMBL" id="JARKIE010000563">
    <property type="protein sequence ID" value="KAJ7627903.1"/>
    <property type="molecule type" value="Genomic_DNA"/>
</dbReference>
<dbReference type="SMART" id="SM00320">
    <property type="entry name" value="WD40"/>
    <property type="match status" value="3"/>
</dbReference>
<dbReference type="PROSITE" id="PS50294">
    <property type="entry name" value="WD_REPEATS_REGION"/>
    <property type="match status" value="1"/>
</dbReference>
<feature type="repeat" description="WD" evidence="1">
    <location>
        <begin position="15"/>
        <end position="47"/>
    </location>
</feature>
<dbReference type="PROSITE" id="PS50082">
    <property type="entry name" value="WD_REPEATS_2"/>
    <property type="match status" value="1"/>
</dbReference>
<organism evidence="3 4">
    <name type="scientific">Mycena rosella</name>
    <name type="common">Pink bonnet</name>
    <name type="synonym">Agaricus rosellus</name>
    <dbReference type="NCBI Taxonomy" id="1033263"/>
    <lineage>
        <taxon>Eukaryota</taxon>
        <taxon>Fungi</taxon>
        <taxon>Dikarya</taxon>
        <taxon>Basidiomycota</taxon>
        <taxon>Agaricomycotina</taxon>
        <taxon>Agaricomycetes</taxon>
        <taxon>Agaricomycetidae</taxon>
        <taxon>Agaricales</taxon>
        <taxon>Marasmiineae</taxon>
        <taxon>Mycenaceae</taxon>
        <taxon>Mycena</taxon>
    </lineage>
</organism>
<gene>
    <name evidence="3" type="ORF">B0H17DRAFT_1150818</name>
</gene>
<feature type="compositionally biased region" description="Polar residues" evidence="2">
    <location>
        <begin position="722"/>
        <end position="733"/>
    </location>
</feature>
<dbReference type="Gene3D" id="2.130.10.10">
    <property type="entry name" value="YVTN repeat-like/Quinoprotein amine dehydrogenase"/>
    <property type="match status" value="1"/>
</dbReference>
<protein>
    <submittedName>
        <fullName evidence="3">Uncharacterized protein</fullName>
    </submittedName>
</protein>
<keyword evidence="4" id="KW-1185">Reference proteome</keyword>
<keyword evidence="1" id="KW-0853">WD repeat</keyword>